<proteinExistence type="predicted"/>
<organism evidence="1 2">
    <name type="scientific">Micromonospora tarensis</name>
    <dbReference type="NCBI Taxonomy" id="2806100"/>
    <lineage>
        <taxon>Bacteria</taxon>
        <taxon>Bacillati</taxon>
        <taxon>Actinomycetota</taxon>
        <taxon>Actinomycetes</taxon>
        <taxon>Micromonosporales</taxon>
        <taxon>Micromonosporaceae</taxon>
        <taxon>Micromonospora</taxon>
    </lineage>
</organism>
<evidence type="ECO:0000313" key="1">
    <source>
        <dbReference type="EMBL" id="MBM0279350.1"/>
    </source>
</evidence>
<dbReference type="Proteomes" id="UP000622245">
    <property type="component" value="Unassembled WGS sequence"/>
</dbReference>
<accession>A0ABS1YPI8</accession>
<evidence type="ECO:0000313" key="2">
    <source>
        <dbReference type="Proteomes" id="UP000622245"/>
    </source>
</evidence>
<dbReference type="RefSeq" id="WP_203151664.1">
    <property type="nucleotide sequence ID" value="NZ_JAEVHL010000273.1"/>
</dbReference>
<reference evidence="1 2" key="1">
    <citation type="submission" date="2021-01" db="EMBL/GenBank/DDBJ databases">
        <title>Draft genome sequence of Micromonospora sp. strain STR1s_6.</title>
        <authorList>
            <person name="Karlyshev A."/>
            <person name="Jawad R."/>
        </authorList>
    </citation>
    <scope>NUCLEOTIDE SEQUENCE [LARGE SCALE GENOMIC DNA]</scope>
    <source>
        <strain evidence="1 2">STR1S-6</strain>
    </source>
</reference>
<keyword evidence="2" id="KW-1185">Reference proteome</keyword>
<sequence>MTDHAEHPVLKPAWRCRTCGIAWPCSTAKLRLLGRYRGRPDELVEHLRALQAEATEQLTELYGGRTPDGLTERFTGWVTPR</sequence>
<comment type="caution">
    <text evidence="1">The sequence shown here is derived from an EMBL/GenBank/DDBJ whole genome shotgun (WGS) entry which is preliminary data.</text>
</comment>
<name>A0ABS1YPI8_9ACTN</name>
<protein>
    <submittedName>
        <fullName evidence="1">Flavin reductase</fullName>
    </submittedName>
</protein>
<gene>
    <name evidence="1" type="ORF">JM949_30975</name>
</gene>
<dbReference type="EMBL" id="JAEVHL010000273">
    <property type="protein sequence ID" value="MBM0279350.1"/>
    <property type="molecule type" value="Genomic_DNA"/>
</dbReference>